<accession>A0A6M4PNA3</accession>
<dbReference type="GO" id="GO:0015074">
    <property type="term" value="P:DNA integration"/>
    <property type="evidence" value="ECO:0007669"/>
    <property type="project" value="InterPro"/>
</dbReference>
<evidence type="ECO:0000259" key="2">
    <source>
        <dbReference type="PROSITE" id="PS50994"/>
    </source>
</evidence>
<feature type="domain" description="Integrase catalytic" evidence="2">
    <location>
        <begin position="271"/>
        <end position="500"/>
    </location>
</feature>
<dbReference type="EMBL" id="CP053189">
    <property type="protein sequence ID" value="QJS12039.1"/>
    <property type="molecule type" value="Genomic_DNA"/>
</dbReference>
<gene>
    <name evidence="3" type="ORF">HKX69_23230</name>
</gene>
<feature type="compositionally biased region" description="Basic and acidic residues" evidence="1">
    <location>
        <begin position="695"/>
        <end position="704"/>
    </location>
</feature>
<evidence type="ECO:0000313" key="3">
    <source>
        <dbReference type="EMBL" id="QJS12039.1"/>
    </source>
</evidence>
<dbReference type="Gene3D" id="3.30.420.10">
    <property type="entry name" value="Ribonuclease H-like superfamily/Ribonuclease H"/>
    <property type="match status" value="1"/>
</dbReference>
<dbReference type="InterPro" id="IPR001584">
    <property type="entry name" value="Integrase_cat-core"/>
</dbReference>
<name>A0A6M4PNA3_9ACTN</name>
<protein>
    <submittedName>
        <fullName evidence="3">Transposase</fullName>
    </submittedName>
</protein>
<reference evidence="3 4" key="1">
    <citation type="submission" date="2020-05" db="EMBL/GenBank/DDBJ databases">
        <authorList>
            <person name="Li K."/>
        </authorList>
    </citation>
    <scope>NUCLEOTIDE SEQUENCE [LARGE SCALE GENOMIC DNA]</scope>
    <source>
        <strain evidence="4">jing01</strain>
    </source>
</reference>
<dbReference type="KEGG" id="sarg:HKX69_23230"/>
<feature type="region of interest" description="Disordered" evidence="1">
    <location>
        <begin position="664"/>
        <end position="751"/>
    </location>
</feature>
<organism evidence="3 4">
    <name type="scientific">Streptomyces argyrophylli</name>
    <dbReference type="NCBI Taxonomy" id="2726118"/>
    <lineage>
        <taxon>Bacteria</taxon>
        <taxon>Bacillati</taxon>
        <taxon>Actinomycetota</taxon>
        <taxon>Actinomycetes</taxon>
        <taxon>Kitasatosporales</taxon>
        <taxon>Streptomycetaceae</taxon>
        <taxon>Streptomyces</taxon>
    </lineage>
</organism>
<dbReference type="Proteomes" id="UP000502641">
    <property type="component" value="Chromosome"/>
</dbReference>
<proteinExistence type="predicted"/>
<dbReference type="AlphaFoldDB" id="A0A6M4PNA3"/>
<feature type="region of interest" description="Disordered" evidence="1">
    <location>
        <begin position="99"/>
        <end position="124"/>
    </location>
</feature>
<dbReference type="GO" id="GO:0003676">
    <property type="term" value="F:nucleic acid binding"/>
    <property type="evidence" value="ECO:0007669"/>
    <property type="project" value="InterPro"/>
</dbReference>
<dbReference type="InterPro" id="IPR036397">
    <property type="entry name" value="RNaseH_sf"/>
</dbReference>
<dbReference type="SUPFAM" id="SSF53098">
    <property type="entry name" value="Ribonuclease H-like"/>
    <property type="match status" value="1"/>
</dbReference>
<evidence type="ECO:0000313" key="4">
    <source>
        <dbReference type="Proteomes" id="UP000502641"/>
    </source>
</evidence>
<dbReference type="PROSITE" id="PS50994">
    <property type="entry name" value="INTEGRASE"/>
    <property type="match status" value="1"/>
</dbReference>
<evidence type="ECO:0000256" key="1">
    <source>
        <dbReference type="SAM" id="MobiDB-lite"/>
    </source>
</evidence>
<dbReference type="RefSeq" id="WP_171156447.1">
    <property type="nucleotide sequence ID" value="NZ_CP053189.1"/>
</dbReference>
<dbReference type="InterPro" id="IPR012337">
    <property type="entry name" value="RNaseH-like_sf"/>
</dbReference>
<keyword evidence="4" id="KW-1185">Reference proteome</keyword>
<sequence>MSGQAAGLLELTVGESLILDDEQWQVDLVEPQYGRVLLTSPTGTRQTVSFRMLAHHPRCRRSTVATASGVHLQPRTEDDLTDHQRKLLRIRRGHLLEVDTGYRGGDPLHPGPGEPRPEYDPDRTTVTQRRRAKVAELKALDPEHAKVLGLSQVSYRTLTRWESKRRVDVAMGCADDRWTPASRGHPSITEEVRKAILAVRQETLHRSKISMRARVGLIHQYVLETFGEKAAEKIPSYGTLRVVWQEWFGTGRARQRYARSALLETTGEHVIVERPGQVVALDTTVLPVMLRETVFDDPVTVYLTLAMCVYTHSLVGFRLTLVSDTSTDVAMLLRDVTMPLPMRADWGEDMEWPYPGVPAALVAEFAGHEVAALPFFAPETVTTDHGSVYRNHHLVQVQHVLGVKVLPARVLRPTDKQAVERAFGAARSMLFEYLPGYTGVDTADRGADVEGDAVLTVAEMEHLLATWIVRVWQNRRLGEHAPCWDPAGDHSPNTLFAASMAQGGWALEIPSPSLYYQLLPRHQAQIQGKRGVKIRGLFYDGRALDPYREEEGSGRGGRHKDRWTVHRDPRDARFAFFQDPRTHEWHELRWTGMPPEGEIPAFTDARVRELLTAAKQAGLKPRTDAELLPLMLELLAAHATAEQWPGQMTKAQRNERAREVAQVKAAAADRPEAGTTGAAIGSQPHRPVPVLEAVDAERRSRREAAVSQPPSAPRRLGDTSRRRAQALMPADDAVDSTEAAHDDTTDQGGAQ</sequence>